<accession>A0ABM8XHN1</accession>
<feature type="region of interest" description="Disordered" evidence="1">
    <location>
        <begin position="63"/>
        <end position="82"/>
    </location>
</feature>
<evidence type="ECO:0000313" key="2">
    <source>
        <dbReference type="EMBL" id="CAG9179678.1"/>
    </source>
</evidence>
<dbReference type="EMBL" id="CAJZAI010000011">
    <property type="protein sequence ID" value="CAG9179678.1"/>
    <property type="molecule type" value="Genomic_DNA"/>
</dbReference>
<proteinExistence type="predicted"/>
<protein>
    <submittedName>
        <fullName evidence="2">Uncharacterized protein</fullName>
    </submittedName>
</protein>
<organism evidence="2 3">
    <name type="scientific">Cupriavidus laharis</name>
    <dbReference type="NCBI Taxonomy" id="151654"/>
    <lineage>
        <taxon>Bacteria</taxon>
        <taxon>Pseudomonadati</taxon>
        <taxon>Pseudomonadota</taxon>
        <taxon>Betaproteobacteria</taxon>
        <taxon>Burkholderiales</taxon>
        <taxon>Burkholderiaceae</taxon>
        <taxon>Cupriavidus</taxon>
    </lineage>
</organism>
<name>A0ABM8XHN1_9BURK</name>
<gene>
    <name evidence="2" type="ORF">LMG23992_04041</name>
</gene>
<comment type="caution">
    <text evidence="2">The sequence shown here is derived from an EMBL/GenBank/DDBJ whole genome shotgun (WGS) entry which is preliminary data.</text>
</comment>
<sequence length="82" mass="8744">MASKLTYYIMSQRFQDVVGRAIEQAVGRTRAAGLTPAGDPTIQPSARPTTTVIVEAVPLAKPERKIAATPRRGHSSDDPNVG</sequence>
<dbReference type="Proteomes" id="UP000727654">
    <property type="component" value="Unassembled WGS sequence"/>
</dbReference>
<reference evidence="2 3" key="1">
    <citation type="submission" date="2021-08" db="EMBL/GenBank/DDBJ databases">
        <authorList>
            <person name="Peeters C."/>
        </authorList>
    </citation>
    <scope>NUCLEOTIDE SEQUENCE [LARGE SCALE GENOMIC DNA]</scope>
    <source>
        <strain evidence="2 3">LMG 23992</strain>
    </source>
</reference>
<keyword evidence="3" id="KW-1185">Reference proteome</keyword>
<evidence type="ECO:0000313" key="3">
    <source>
        <dbReference type="Proteomes" id="UP000727654"/>
    </source>
</evidence>
<dbReference type="RefSeq" id="WP_224081559.1">
    <property type="nucleotide sequence ID" value="NZ_CAJZAI010000011.1"/>
</dbReference>
<evidence type="ECO:0000256" key="1">
    <source>
        <dbReference type="SAM" id="MobiDB-lite"/>
    </source>
</evidence>